<protein>
    <submittedName>
        <fullName evidence="4">LytR/AlgR family response regulator transcription factor</fullName>
    </submittedName>
</protein>
<dbReference type="InterPro" id="IPR046947">
    <property type="entry name" value="LytR-like"/>
</dbReference>
<comment type="caution">
    <text evidence="4">The sequence shown here is derived from an EMBL/GenBank/DDBJ whole genome shotgun (WGS) entry which is preliminary data.</text>
</comment>
<dbReference type="InterPro" id="IPR001789">
    <property type="entry name" value="Sig_transdc_resp-reg_receiver"/>
</dbReference>
<dbReference type="PANTHER" id="PTHR37299:SF1">
    <property type="entry name" value="STAGE 0 SPORULATION PROTEIN A HOMOLOG"/>
    <property type="match status" value="1"/>
</dbReference>
<dbReference type="PANTHER" id="PTHR37299">
    <property type="entry name" value="TRANSCRIPTIONAL REGULATOR-RELATED"/>
    <property type="match status" value="1"/>
</dbReference>
<keyword evidence="1" id="KW-0597">Phosphoprotein</keyword>
<proteinExistence type="predicted"/>
<dbReference type="SMART" id="SM00850">
    <property type="entry name" value="LytTR"/>
    <property type="match status" value="1"/>
</dbReference>
<dbReference type="InterPro" id="IPR007492">
    <property type="entry name" value="LytTR_DNA-bd_dom"/>
</dbReference>
<keyword evidence="5" id="KW-1185">Reference proteome</keyword>
<dbReference type="PROSITE" id="PS50930">
    <property type="entry name" value="HTH_LYTTR"/>
    <property type="match status" value="1"/>
</dbReference>
<evidence type="ECO:0000313" key="5">
    <source>
        <dbReference type="Proteomes" id="UP001596958"/>
    </source>
</evidence>
<dbReference type="SUPFAM" id="SSF52172">
    <property type="entry name" value="CheY-like"/>
    <property type="match status" value="1"/>
</dbReference>
<dbReference type="PROSITE" id="PS50110">
    <property type="entry name" value="RESPONSE_REGULATORY"/>
    <property type="match status" value="1"/>
</dbReference>
<dbReference type="Pfam" id="PF00072">
    <property type="entry name" value="Response_reg"/>
    <property type="match status" value="1"/>
</dbReference>
<feature type="domain" description="HTH LytTR-type" evidence="3">
    <location>
        <begin position="133"/>
        <end position="204"/>
    </location>
</feature>
<name>A0ABW2YVR8_9SPHI</name>
<dbReference type="SMART" id="SM00448">
    <property type="entry name" value="REC"/>
    <property type="match status" value="1"/>
</dbReference>
<dbReference type="RefSeq" id="WP_377098658.1">
    <property type="nucleotide sequence ID" value="NZ_JBHTHU010000005.1"/>
</dbReference>
<evidence type="ECO:0000256" key="1">
    <source>
        <dbReference type="PROSITE-ProRule" id="PRU00169"/>
    </source>
</evidence>
<feature type="domain" description="Response regulatory" evidence="2">
    <location>
        <begin position="3"/>
        <end position="114"/>
    </location>
</feature>
<evidence type="ECO:0000259" key="3">
    <source>
        <dbReference type="PROSITE" id="PS50930"/>
    </source>
</evidence>
<organism evidence="4 5">
    <name type="scientific">Mucilaginibacter calamicampi</name>
    <dbReference type="NCBI Taxonomy" id="1302352"/>
    <lineage>
        <taxon>Bacteria</taxon>
        <taxon>Pseudomonadati</taxon>
        <taxon>Bacteroidota</taxon>
        <taxon>Sphingobacteriia</taxon>
        <taxon>Sphingobacteriales</taxon>
        <taxon>Sphingobacteriaceae</taxon>
        <taxon>Mucilaginibacter</taxon>
    </lineage>
</organism>
<feature type="modified residue" description="4-aspartylphosphate" evidence="1">
    <location>
        <position position="54"/>
    </location>
</feature>
<gene>
    <name evidence="4" type="ORF">ACFQZS_07065</name>
</gene>
<dbReference type="Pfam" id="PF04397">
    <property type="entry name" value="LytTR"/>
    <property type="match status" value="1"/>
</dbReference>
<evidence type="ECO:0000313" key="4">
    <source>
        <dbReference type="EMBL" id="MFD0749895.1"/>
    </source>
</evidence>
<dbReference type="Gene3D" id="2.40.50.1020">
    <property type="entry name" value="LytTr DNA-binding domain"/>
    <property type="match status" value="1"/>
</dbReference>
<dbReference type="EMBL" id="JBHTHU010000005">
    <property type="protein sequence ID" value="MFD0749895.1"/>
    <property type="molecule type" value="Genomic_DNA"/>
</dbReference>
<dbReference type="InterPro" id="IPR011006">
    <property type="entry name" value="CheY-like_superfamily"/>
</dbReference>
<dbReference type="Gene3D" id="3.40.50.2300">
    <property type="match status" value="1"/>
</dbReference>
<sequence length="230" mass="25720">MIKCIIVDDEPLARQLIVSYIDQIPGLQCVGNYKSAMEALPALMEQQVDVIFIDIEMPGLSGLNLIKALKTHPKVIFITAYTDYAVEAFEIAAADYLVKPVTFERFVKAVQKIGIGEGNVPTLNQLAAEPSSIFLKVDRRLVQIDLSSIIYVEGLGDYLKVHTKHQTYVSYMALGKLEALLPSSAFIRIHRSTIINKSMIQFIEGNFIRINDIDLSIGITYKESLLRSLK</sequence>
<reference evidence="5" key="1">
    <citation type="journal article" date="2019" name="Int. J. Syst. Evol. Microbiol.">
        <title>The Global Catalogue of Microorganisms (GCM) 10K type strain sequencing project: providing services to taxonomists for standard genome sequencing and annotation.</title>
        <authorList>
            <consortium name="The Broad Institute Genomics Platform"/>
            <consortium name="The Broad Institute Genome Sequencing Center for Infectious Disease"/>
            <person name="Wu L."/>
            <person name="Ma J."/>
        </authorList>
    </citation>
    <scope>NUCLEOTIDE SEQUENCE [LARGE SCALE GENOMIC DNA]</scope>
    <source>
        <strain evidence="5">CCUG 63418</strain>
    </source>
</reference>
<evidence type="ECO:0000259" key="2">
    <source>
        <dbReference type="PROSITE" id="PS50110"/>
    </source>
</evidence>
<accession>A0ABW2YVR8</accession>
<dbReference type="Proteomes" id="UP001596958">
    <property type="component" value="Unassembled WGS sequence"/>
</dbReference>